<dbReference type="Proteomes" id="UP000601522">
    <property type="component" value="Unassembled WGS sequence"/>
</dbReference>
<feature type="domain" description="L,D-TPase catalytic" evidence="10">
    <location>
        <begin position="49"/>
        <end position="159"/>
    </location>
</feature>
<keyword evidence="4" id="KW-0808">Transferase</keyword>
<dbReference type="PANTHER" id="PTHR30582:SF24">
    <property type="entry name" value="L,D-TRANSPEPTIDASE ERFK_SRFK-RELATED"/>
    <property type="match status" value="1"/>
</dbReference>
<reference evidence="11 12" key="1">
    <citation type="submission" date="2020-08" db="EMBL/GenBank/DDBJ databases">
        <title>Genome public.</title>
        <authorList>
            <person name="Liu C."/>
            <person name="Sun Q."/>
        </authorList>
    </citation>
    <scope>NUCLEOTIDE SEQUENCE [LARGE SCALE GENOMIC DNA]</scope>
    <source>
        <strain evidence="11 12">NSJ-26</strain>
    </source>
</reference>
<comment type="similarity">
    <text evidence="2">Belongs to the YkuD family.</text>
</comment>
<dbReference type="InterPro" id="IPR038063">
    <property type="entry name" value="Transpep_catalytic_dom"/>
</dbReference>
<dbReference type="PANTHER" id="PTHR30582">
    <property type="entry name" value="L,D-TRANSPEPTIDASE"/>
    <property type="match status" value="1"/>
</dbReference>
<dbReference type="Gene3D" id="1.10.101.10">
    <property type="entry name" value="PGBD-like superfamily/PGBD"/>
    <property type="match status" value="1"/>
</dbReference>
<dbReference type="InterPro" id="IPR036366">
    <property type="entry name" value="PGBDSf"/>
</dbReference>
<evidence type="ECO:0000313" key="11">
    <source>
        <dbReference type="EMBL" id="MBC8591534.1"/>
    </source>
</evidence>
<dbReference type="InterPro" id="IPR050979">
    <property type="entry name" value="LD-transpeptidase"/>
</dbReference>
<dbReference type="GO" id="GO:0005576">
    <property type="term" value="C:extracellular region"/>
    <property type="evidence" value="ECO:0007669"/>
    <property type="project" value="TreeGrafter"/>
</dbReference>
<dbReference type="InterPro" id="IPR036365">
    <property type="entry name" value="PGBD-like_sf"/>
</dbReference>
<organism evidence="11 12">
    <name type="scientific">Wansuia hejianensis</name>
    <dbReference type="NCBI Taxonomy" id="2763667"/>
    <lineage>
        <taxon>Bacteria</taxon>
        <taxon>Bacillati</taxon>
        <taxon>Bacillota</taxon>
        <taxon>Clostridia</taxon>
        <taxon>Lachnospirales</taxon>
        <taxon>Lachnospiraceae</taxon>
        <taxon>Wansuia</taxon>
    </lineage>
</organism>
<dbReference type="EMBL" id="JACRTK010000004">
    <property type="protein sequence ID" value="MBC8591534.1"/>
    <property type="molecule type" value="Genomic_DNA"/>
</dbReference>
<dbReference type="GO" id="GO:0008360">
    <property type="term" value="P:regulation of cell shape"/>
    <property type="evidence" value="ECO:0007669"/>
    <property type="project" value="UniProtKB-UniRule"/>
</dbReference>
<evidence type="ECO:0000256" key="1">
    <source>
        <dbReference type="ARBA" id="ARBA00004752"/>
    </source>
</evidence>
<evidence type="ECO:0000313" key="12">
    <source>
        <dbReference type="Proteomes" id="UP000601522"/>
    </source>
</evidence>
<evidence type="ECO:0000259" key="10">
    <source>
        <dbReference type="PROSITE" id="PS52029"/>
    </source>
</evidence>
<keyword evidence="5" id="KW-0378">Hydrolase</keyword>
<feature type="active site" description="Proton donor/acceptor" evidence="9">
    <location>
        <position position="119"/>
    </location>
</feature>
<dbReference type="Pfam" id="PF01471">
    <property type="entry name" value="PG_binding_1"/>
    <property type="match status" value="1"/>
</dbReference>
<feature type="active site" description="Nucleophile" evidence="9">
    <location>
        <position position="135"/>
    </location>
</feature>
<gene>
    <name evidence="11" type="ORF">H8689_10470</name>
</gene>
<evidence type="ECO:0000256" key="9">
    <source>
        <dbReference type="PROSITE-ProRule" id="PRU01373"/>
    </source>
</evidence>
<dbReference type="InterPro" id="IPR002477">
    <property type="entry name" value="Peptidoglycan-bd-like"/>
</dbReference>
<evidence type="ECO:0000256" key="6">
    <source>
        <dbReference type="ARBA" id="ARBA00022960"/>
    </source>
</evidence>
<evidence type="ECO:0000256" key="3">
    <source>
        <dbReference type="ARBA" id="ARBA00022676"/>
    </source>
</evidence>
<evidence type="ECO:0000256" key="8">
    <source>
        <dbReference type="ARBA" id="ARBA00023316"/>
    </source>
</evidence>
<evidence type="ECO:0000256" key="4">
    <source>
        <dbReference type="ARBA" id="ARBA00022679"/>
    </source>
</evidence>
<dbReference type="AlphaFoldDB" id="A0A926F442"/>
<proteinExistence type="inferred from homology"/>
<dbReference type="Pfam" id="PF03734">
    <property type="entry name" value="YkuD"/>
    <property type="match status" value="1"/>
</dbReference>
<accession>A0A926F442</accession>
<dbReference type="GO" id="GO:0018104">
    <property type="term" value="P:peptidoglycan-protein cross-linking"/>
    <property type="evidence" value="ECO:0007669"/>
    <property type="project" value="TreeGrafter"/>
</dbReference>
<comment type="caution">
    <text evidence="11">The sequence shown here is derived from an EMBL/GenBank/DDBJ whole genome shotgun (WGS) entry which is preliminary data.</text>
</comment>
<protein>
    <submittedName>
        <fullName evidence="11">L,D-transpeptidase family protein</fullName>
    </submittedName>
</protein>
<keyword evidence="7 9" id="KW-0573">Peptidoglycan synthesis</keyword>
<dbReference type="SUPFAM" id="SSF141523">
    <property type="entry name" value="L,D-transpeptidase catalytic domain-like"/>
    <property type="match status" value="1"/>
</dbReference>
<sequence length="240" mass="26871">MKMGRKTLVGFIFILIILLITIGNRIHIIKIRKAVDYLNTNSESNNGKLTVFIEVDKKRLSLIDRENDKIISTYPIASGKPSSPSPLGSFKIIEKAPWGEGFGSRWLGLNVPWGIYGIHGTNQPHSIGGNVSKGCIRMRNSDIEKLYELVPLDTPVLIVNGEYGPFGHGFRTLKPGDRGADVLEVQKRLKQQGYYDSTLDGIYGESMKKALIDFLKDKNIPLTDKITDHIYKELGIILME</sequence>
<dbReference type="SUPFAM" id="SSF47090">
    <property type="entry name" value="PGBD-like"/>
    <property type="match status" value="1"/>
</dbReference>
<dbReference type="CDD" id="cd16913">
    <property type="entry name" value="YkuD_like"/>
    <property type="match status" value="1"/>
</dbReference>
<dbReference type="GO" id="GO:0071555">
    <property type="term" value="P:cell wall organization"/>
    <property type="evidence" value="ECO:0007669"/>
    <property type="project" value="UniProtKB-UniRule"/>
</dbReference>
<evidence type="ECO:0000256" key="7">
    <source>
        <dbReference type="ARBA" id="ARBA00022984"/>
    </source>
</evidence>
<comment type="pathway">
    <text evidence="1 9">Cell wall biogenesis; peptidoglycan biosynthesis.</text>
</comment>
<keyword evidence="8 9" id="KW-0961">Cell wall biogenesis/degradation</keyword>
<keyword evidence="3" id="KW-0328">Glycosyltransferase</keyword>
<evidence type="ECO:0000256" key="2">
    <source>
        <dbReference type="ARBA" id="ARBA00005992"/>
    </source>
</evidence>
<keyword evidence="6 9" id="KW-0133">Cell shape</keyword>
<dbReference type="GO" id="GO:0071972">
    <property type="term" value="F:peptidoglycan L,D-transpeptidase activity"/>
    <property type="evidence" value="ECO:0007669"/>
    <property type="project" value="TreeGrafter"/>
</dbReference>
<dbReference type="PROSITE" id="PS52029">
    <property type="entry name" value="LD_TPASE"/>
    <property type="match status" value="1"/>
</dbReference>
<dbReference type="Gene3D" id="2.40.440.10">
    <property type="entry name" value="L,D-transpeptidase catalytic domain-like"/>
    <property type="match status" value="1"/>
</dbReference>
<dbReference type="GO" id="GO:0016757">
    <property type="term" value="F:glycosyltransferase activity"/>
    <property type="evidence" value="ECO:0007669"/>
    <property type="project" value="UniProtKB-KW"/>
</dbReference>
<name>A0A926F442_9FIRM</name>
<keyword evidence="12" id="KW-1185">Reference proteome</keyword>
<dbReference type="InterPro" id="IPR005490">
    <property type="entry name" value="LD_TPept_cat_dom"/>
</dbReference>
<evidence type="ECO:0000256" key="5">
    <source>
        <dbReference type="ARBA" id="ARBA00022801"/>
    </source>
</evidence>